<reference evidence="1" key="1">
    <citation type="submission" date="2020-04" db="EMBL/GenBank/DDBJ databases">
        <authorList>
            <person name="Chiriac C."/>
            <person name="Salcher M."/>
            <person name="Ghai R."/>
            <person name="Kavagutti S V."/>
        </authorList>
    </citation>
    <scope>NUCLEOTIDE SEQUENCE</scope>
</reference>
<organism evidence="1">
    <name type="scientific">uncultured Caudovirales phage</name>
    <dbReference type="NCBI Taxonomy" id="2100421"/>
    <lineage>
        <taxon>Viruses</taxon>
        <taxon>Duplodnaviria</taxon>
        <taxon>Heunggongvirae</taxon>
        <taxon>Uroviricota</taxon>
        <taxon>Caudoviricetes</taxon>
        <taxon>Peduoviridae</taxon>
        <taxon>Maltschvirus</taxon>
        <taxon>Maltschvirus maltsch</taxon>
    </lineage>
</organism>
<protein>
    <submittedName>
        <fullName evidence="1">Uncharacterized protein</fullName>
    </submittedName>
</protein>
<accession>A0A6J5N8D6</accession>
<evidence type="ECO:0000313" key="1">
    <source>
        <dbReference type="EMBL" id="CAB4154246.1"/>
    </source>
</evidence>
<sequence>MNIKAISTWLNKFVKPETKENVYIPKIKIQSTIDYGKGMTFNEKAEHIFSQIKSIK</sequence>
<proteinExistence type="predicted"/>
<name>A0A6J5N8D6_9CAUD</name>
<dbReference type="EMBL" id="LR796610">
    <property type="protein sequence ID" value="CAB4154246.1"/>
    <property type="molecule type" value="Genomic_DNA"/>
</dbReference>
<gene>
    <name evidence="1" type="ORF">UFOVP633_40</name>
</gene>